<proteinExistence type="predicted"/>
<dbReference type="OrthoDB" id="7956241at2"/>
<accession>A0A2T0WU59</accession>
<feature type="compositionally biased region" description="Low complexity" evidence="1">
    <location>
        <begin position="35"/>
        <end position="55"/>
    </location>
</feature>
<evidence type="ECO:0000256" key="2">
    <source>
        <dbReference type="SAM" id="SignalP"/>
    </source>
</evidence>
<feature type="chain" id="PRO_5015655210" evidence="2">
    <location>
        <begin position="31"/>
        <end position="421"/>
    </location>
</feature>
<evidence type="ECO:0000313" key="3">
    <source>
        <dbReference type="EMBL" id="PRY90219.1"/>
    </source>
</evidence>
<dbReference type="RefSeq" id="WP_106264034.1">
    <property type="nucleotide sequence ID" value="NZ_PVTQ01000005.1"/>
</dbReference>
<dbReference type="AlphaFoldDB" id="A0A2T0WU59"/>
<evidence type="ECO:0000256" key="1">
    <source>
        <dbReference type="SAM" id="MobiDB-lite"/>
    </source>
</evidence>
<comment type="caution">
    <text evidence="3">The sequence shown here is derived from an EMBL/GenBank/DDBJ whole genome shotgun (WGS) entry which is preliminary data.</text>
</comment>
<protein>
    <submittedName>
        <fullName evidence="3">Uncharacterized protein</fullName>
    </submittedName>
</protein>
<keyword evidence="4" id="KW-1185">Reference proteome</keyword>
<name>A0A2T0WU59_9RHOB</name>
<dbReference type="Proteomes" id="UP000238392">
    <property type="component" value="Unassembled WGS sequence"/>
</dbReference>
<feature type="signal peptide" evidence="2">
    <location>
        <begin position="1"/>
        <end position="30"/>
    </location>
</feature>
<gene>
    <name evidence="3" type="ORF">CLV74_105200</name>
</gene>
<reference evidence="3 4" key="1">
    <citation type="submission" date="2018-03" db="EMBL/GenBank/DDBJ databases">
        <title>Genomic Encyclopedia of Archaeal and Bacterial Type Strains, Phase II (KMG-II): from individual species to whole genera.</title>
        <authorList>
            <person name="Goeker M."/>
        </authorList>
    </citation>
    <scope>NUCLEOTIDE SEQUENCE [LARGE SCALE GENOMIC DNA]</scope>
    <source>
        <strain evidence="3 4">DSM 100212</strain>
    </source>
</reference>
<keyword evidence="2" id="KW-0732">Signal</keyword>
<organism evidence="3 4">
    <name type="scientific">Donghicola tyrosinivorans</name>
    <dbReference type="NCBI Taxonomy" id="1652492"/>
    <lineage>
        <taxon>Bacteria</taxon>
        <taxon>Pseudomonadati</taxon>
        <taxon>Pseudomonadota</taxon>
        <taxon>Alphaproteobacteria</taxon>
        <taxon>Rhodobacterales</taxon>
        <taxon>Roseobacteraceae</taxon>
        <taxon>Donghicola</taxon>
    </lineage>
</organism>
<evidence type="ECO:0000313" key="4">
    <source>
        <dbReference type="Proteomes" id="UP000238392"/>
    </source>
</evidence>
<feature type="region of interest" description="Disordered" evidence="1">
    <location>
        <begin position="32"/>
        <end position="55"/>
    </location>
</feature>
<sequence length="421" mass="43224">MIRMQNPRTAGAWALAAALLMGAAPIAAHSQQTDPAGAAGSNALAAPASPAAPAANGTAANGDLGFSDNAVARGTAIMPVGVNADASPRKPLDPATCEAPLSHRFDKTAEGVQLVFSPVCDKARVTLKAADGGMTRPNAQIVDNALRVDMPCGRQFTHANVIIGFSPLNIHLERVENPCGAADTRIASVVPLRPDVPEVAASGCAASFIPQVAGGILTAGFTGCTTGEKLSLTYQNTAFSALADASGNASVQVPLMEADATITAPDGTEHSVRWPEAASTLRLALVWEQPVDMDLHVLTPGAPAFDGIQPAHANGRTLGQERGMSVTDTGGEGVNFEVFDSPRNGAATGLGAVYVSNVSRGEIPSGAFCGDGLLAASRFTVMIGGAEKAQAQAFALGGAKCDTPLNVSQYYRRIEDIRPFW</sequence>
<dbReference type="EMBL" id="PVTQ01000005">
    <property type="protein sequence ID" value="PRY90219.1"/>
    <property type="molecule type" value="Genomic_DNA"/>
</dbReference>